<protein>
    <submittedName>
        <fullName evidence="1">Ferritin-like domain-containing protein</fullName>
    </submittedName>
</protein>
<organism evidence="1 2">
    <name type="scientific">Burkholderia dolosa</name>
    <dbReference type="NCBI Taxonomy" id="152500"/>
    <lineage>
        <taxon>Bacteria</taxon>
        <taxon>Pseudomonadati</taxon>
        <taxon>Pseudomonadota</taxon>
        <taxon>Betaproteobacteria</taxon>
        <taxon>Burkholderiales</taxon>
        <taxon>Burkholderiaceae</taxon>
        <taxon>Burkholderia</taxon>
        <taxon>Burkholderia cepacia complex</taxon>
    </lineage>
</organism>
<dbReference type="InterPro" id="IPR010287">
    <property type="entry name" value="DUF892_YciF-like"/>
</dbReference>
<evidence type="ECO:0000313" key="1">
    <source>
        <dbReference type="EMBL" id="QRO81184.1"/>
    </source>
</evidence>
<sequence>MANPHEHLEDWLRDAYAMERQAETLLDAQMKRVDNYPLLQDRLRLHLDDTLGQQALVEACLQRLGTTPSAIKDLAARVAAYGQIASAMLASDEAVKGAMAAYAFEQVEIAAYTALIAAARAAGEDEIRACCERILQQERDMASWLLRHLPDLTTAFLDRSAVDRTDAKR</sequence>
<accession>A0A892IH47</accession>
<dbReference type="Gene3D" id="1.20.1260.10">
    <property type="match status" value="1"/>
</dbReference>
<dbReference type="GeneID" id="93130730"/>
<dbReference type="Pfam" id="PF05974">
    <property type="entry name" value="DUF892"/>
    <property type="match status" value="1"/>
</dbReference>
<dbReference type="InterPro" id="IPR009078">
    <property type="entry name" value="Ferritin-like_SF"/>
</dbReference>
<dbReference type="RefSeq" id="WP_035975925.1">
    <property type="nucleotide sequence ID" value="NZ_CABVPR010000042.1"/>
</dbReference>
<reference evidence="1 2" key="1">
    <citation type="submission" date="2021-02" db="EMBL/GenBank/DDBJ databases">
        <title>FDA dAtabase for Regulatory Grade micrObial Sequences (FDA-ARGOS): Supporting development and validation of Infectious Disease Dx tests.</title>
        <authorList>
            <person name="Minogue T."/>
            <person name="Wolcott M."/>
            <person name="Wasieloski L."/>
            <person name="Aguilar W."/>
            <person name="Moore D."/>
            <person name="Jaissle J."/>
            <person name="Tallon L."/>
            <person name="Sadzewicz L."/>
            <person name="Zhao X."/>
            <person name="Boylan J."/>
            <person name="Ott S."/>
            <person name="Bowen H."/>
            <person name="Vavikolanu K."/>
            <person name="Mehta A."/>
            <person name="Aluvathingal J."/>
            <person name="Nadendla S."/>
            <person name="Yan Y."/>
            <person name="Sichtig H."/>
        </authorList>
    </citation>
    <scope>NUCLEOTIDE SEQUENCE [LARGE SCALE GENOMIC DNA]</scope>
    <source>
        <strain evidence="1 2">FDAARGOS_1272</strain>
    </source>
</reference>
<proteinExistence type="predicted"/>
<dbReference type="AlphaFoldDB" id="A0A892IH47"/>
<keyword evidence="2" id="KW-1185">Reference proteome</keyword>
<dbReference type="SUPFAM" id="SSF47240">
    <property type="entry name" value="Ferritin-like"/>
    <property type="match status" value="1"/>
</dbReference>
<name>A0A892IH47_9BURK</name>
<gene>
    <name evidence="1" type="ORF">I6K02_25790</name>
</gene>
<dbReference type="Proteomes" id="UP000625568">
    <property type="component" value="Chromosome 3"/>
</dbReference>
<evidence type="ECO:0000313" key="2">
    <source>
        <dbReference type="Proteomes" id="UP000625568"/>
    </source>
</evidence>
<dbReference type="InterPro" id="IPR012347">
    <property type="entry name" value="Ferritin-like"/>
</dbReference>
<dbReference type="EMBL" id="CP069484">
    <property type="protein sequence ID" value="QRO81184.1"/>
    <property type="molecule type" value="Genomic_DNA"/>
</dbReference>